<evidence type="ECO:0000259" key="6">
    <source>
        <dbReference type="Pfam" id="PF08220"/>
    </source>
</evidence>
<dbReference type="AlphaFoldDB" id="A0A0G1XMQ5"/>
<keyword evidence="1" id="KW-0678">Repressor</keyword>
<protein>
    <submittedName>
        <fullName evidence="7">Transcriptional regulator of heat shock protein</fullName>
    </submittedName>
</protein>
<gene>
    <name evidence="7" type="ORF">UY77_C0034G0010</name>
</gene>
<dbReference type="Gene3D" id="1.10.10.10">
    <property type="entry name" value="Winged helix-like DNA-binding domain superfamily/Winged helix DNA-binding domain"/>
    <property type="match status" value="1"/>
</dbReference>
<reference evidence="7 8" key="1">
    <citation type="journal article" date="2015" name="Nature">
        <title>rRNA introns, odd ribosomes, and small enigmatic genomes across a large radiation of phyla.</title>
        <authorList>
            <person name="Brown C.T."/>
            <person name="Hug L.A."/>
            <person name="Thomas B.C."/>
            <person name="Sharon I."/>
            <person name="Castelle C.J."/>
            <person name="Singh A."/>
            <person name="Wilkins M.J."/>
            <person name="Williams K.H."/>
            <person name="Banfield J.F."/>
        </authorList>
    </citation>
    <scope>NUCLEOTIDE SEQUENCE [LARGE SCALE GENOMIC DNA]</scope>
</reference>
<dbReference type="SUPFAM" id="SSF55781">
    <property type="entry name" value="GAF domain-like"/>
    <property type="match status" value="1"/>
</dbReference>
<name>A0A0G1XMQ5_9BACT</name>
<dbReference type="InterPro" id="IPR001034">
    <property type="entry name" value="DeoR_HTH"/>
</dbReference>
<evidence type="ECO:0000256" key="1">
    <source>
        <dbReference type="ARBA" id="ARBA00022491"/>
    </source>
</evidence>
<feature type="domain" description="HTH deoR-type" evidence="6">
    <location>
        <begin position="33"/>
        <end position="60"/>
    </location>
</feature>
<dbReference type="Proteomes" id="UP000034711">
    <property type="component" value="Unassembled WGS sequence"/>
</dbReference>
<dbReference type="GO" id="GO:0003677">
    <property type="term" value="F:DNA binding"/>
    <property type="evidence" value="ECO:0007669"/>
    <property type="project" value="InterPro"/>
</dbReference>
<dbReference type="PATRIC" id="fig|1618980.3.peg.522"/>
<dbReference type="Gene3D" id="3.30.450.40">
    <property type="match status" value="1"/>
</dbReference>
<keyword evidence="3 7" id="KW-0346">Stress response</keyword>
<comment type="caution">
    <text evidence="7">The sequence shown here is derived from an EMBL/GenBank/DDBJ whole genome shotgun (WGS) entry which is preliminary data.</text>
</comment>
<dbReference type="InterPro" id="IPR002571">
    <property type="entry name" value="HrcA"/>
</dbReference>
<dbReference type="InterPro" id="IPR036390">
    <property type="entry name" value="WH_DNA-bd_sf"/>
</dbReference>
<sequence length="230" mass="25940">MESRQEKILKFIVDEYIRSADPVGSKWLAERRELDVSPATIRNDMVALEKDGYLRQPHTSAGRVPTEAAYLYYLKHFVEAWQKGGDTQRLRTAVGVNESDERALKALARVLVDLSGEMAIVAFDPRWSYYTGVSNLFSKPEFSDLSDMRTLSGLVDHFDEVMTQIFEQVPDEPQVMIGEENPFGKDMAAIMVKCRLPSHQIGILGLVGPVRMNYAKNLGLVRSAVEILDE</sequence>
<dbReference type="Pfam" id="PF08220">
    <property type="entry name" value="HTH_DeoR"/>
    <property type="match status" value="1"/>
</dbReference>
<feature type="domain" description="Heat-inducible transcription repressor HrcA C-terminal" evidence="5">
    <location>
        <begin position="88"/>
        <end position="216"/>
    </location>
</feature>
<evidence type="ECO:0000256" key="3">
    <source>
        <dbReference type="ARBA" id="ARBA00023016"/>
    </source>
</evidence>
<keyword evidence="4" id="KW-0804">Transcription</keyword>
<evidence type="ECO:0000313" key="8">
    <source>
        <dbReference type="Proteomes" id="UP000034711"/>
    </source>
</evidence>
<organism evidence="7 8">
    <name type="scientific">Candidatus Uhrbacteria bacterium GW2011_GWA2_53_10</name>
    <dbReference type="NCBI Taxonomy" id="1618980"/>
    <lineage>
        <taxon>Bacteria</taxon>
        <taxon>Candidatus Uhriibacteriota</taxon>
    </lineage>
</organism>
<dbReference type="GO" id="GO:0045892">
    <property type="term" value="P:negative regulation of DNA-templated transcription"/>
    <property type="evidence" value="ECO:0007669"/>
    <property type="project" value="TreeGrafter"/>
</dbReference>
<dbReference type="EMBL" id="LCRI01000034">
    <property type="protein sequence ID" value="KKW32135.1"/>
    <property type="molecule type" value="Genomic_DNA"/>
</dbReference>
<evidence type="ECO:0000256" key="4">
    <source>
        <dbReference type="ARBA" id="ARBA00023163"/>
    </source>
</evidence>
<dbReference type="InterPro" id="IPR036388">
    <property type="entry name" value="WH-like_DNA-bd_sf"/>
</dbReference>
<proteinExistence type="predicted"/>
<dbReference type="PANTHER" id="PTHR34824">
    <property type="entry name" value="HEAT-INDUCIBLE TRANSCRIPTION REPRESSOR HRCA"/>
    <property type="match status" value="1"/>
</dbReference>
<dbReference type="GO" id="GO:0003700">
    <property type="term" value="F:DNA-binding transcription factor activity"/>
    <property type="evidence" value="ECO:0007669"/>
    <property type="project" value="InterPro"/>
</dbReference>
<evidence type="ECO:0000259" key="5">
    <source>
        <dbReference type="Pfam" id="PF01628"/>
    </source>
</evidence>
<keyword evidence="2" id="KW-0805">Transcription regulation</keyword>
<dbReference type="InterPro" id="IPR029016">
    <property type="entry name" value="GAF-like_dom_sf"/>
</dbReference>
<accession>A0A0G1XMQ5</accession>
<dbReference type="InterPro" id="IPR021153">
    <property type="entry name" value="HrcA_C"/>
</dbReference>
<dbReference type="PANTHER" id="PTHR34824:SF1">
    <property type="entry name" value="HEAT-INDUCIBLE TRANSCRIPTION REPRESSOR HRCA"/>
    <property type="match status" value="1"/>
</dbReference>
<evidence type="ECO:0000313" key="7">
    <source>
        <dbReference type="EMBL" id="KKW32135.1"/>
    </source>
</evidence>
<evidence type="ECO:0000256" key="2">
    <source>
        <dbReference type="ARBA" id="ARBA00023015"/>
    </source>
</evidence>
<dbReference type="Pfam" id="PF01628">
    <property type="entry name" value="HrcA"/>
    <property type="match status" value="1"/>
</dbReference>
<dbReference type="SUPFAM" id="SSF46785">
    <property type="entry name" value="Winged helix' DNA-binding domain"/>
    <property type="match status" value="1"/>
</dbReference>